<dbReference type="InterPro" id="IPR024794">
    <property type="entry name" value="Rbsml_eL15_core_dom_sf"/>
</dbReference>
<evidence type="ECO:0000256" key="3">
    <source>
        <dbReference type="ARBA" id="ARBA00023274"/>
    </source>
</evidence>
<evidence type="ECO:0000313" key="8">
    <source>
        <dbReference type="Proteomes" id="UP000645828"/>
    </source>
</evidence>
<organism evidence="7 8">
    <name type="scientific">Nyctereutes procyonoides</name>
    <name type="common">Raccoon dog</name>
    <name type="synonym">Canis procyonoides</name>
    <dbReference type="NCBI Taxonomy" id="34880"/>
    <lineage>
        <taxon>Eukaryota</taxon>
        <taxon>Metazoa</taxon>
        <taxon>Chordata</taxon>
        <taxon>Craniata</taxon>
        <taxon>Vertebrata</taxon>
        <taxon>Euteleostomi</taxon>
        <taxon>Mammalia</taxon>
        <taxon>Eutheria</taxon>
        <taxon>Laurasiatheria</taxon>
        <taxon>Carnivora</taxon>
        <taxon>Caniformia</taxon>
        <taxon>Canidae</taxon>
        <taxon>Nyctereutes</taxon>
    </lineage>
</organism>
<dbReference type="Proteomes" id="UP000645828">
    <property type="component" value="Unassembled WGS sequence"/>
</dbReference>
<dbReference type="InterPro" id="IPR012678">
    <property type="entry name" value="Ribosomal_uL23/eL15/eS24_sf"/>
</dbReference>
<dbReference type="GO" id="GO:0003735">
    <property type="term" value="F:structural constituent of ribosome"/>
    <property type="evidence" value="ECO:0007669"/>
    <property type="project" value="InterPro"/>
</dbReference>
<dbReference type="Gene3D" id="3.40.1120.10">
    <property type="entry name" value="Ribosomal protein l15e"/>
    <property type="match status" value="2"/>
</dbReference>
<reference evidence="7" key="1">
    <citation type="submission" date="2020-12" db="EMBL/GenBank/DDBJ databases">
        <authorList>
            <consortium name="Molecular Ecology Group"/>
        </authorList>
    </citation>
    <scope>NUCLEOTIDE SEQUENCE</scope>
    <source>
        <strain evidence="7">TBG_1078</strain>
    </source>
</reference>
<evidence type="ECO:0000256" key="2">
    <source>
        <dbReference type="ARBA" id="ARBA00022980"/>
    </source>
</evidence>
<dbReference type="PANTHER" id="PTHR11847">
    <property type="entry name" value="RIBOSOMAL PROTEIN L15"/>
    <property type="match status" value="1"/>
</dbReference>
<comment type="similarity">
    <text evidence="1 6">Belongs to the eukaryotic ribosomal protein eL15 family.</text>
</comment>
<dbReference type="EMBL" id="CAJHUB010000670">
    <property type="protein sequence ID" value="CAD7673148.1"/>
    <property type="molecule type" value="Genomic_DNA"/>
</dbReference>
<evidence type="ECO:0000256" key="5">
    <source>
        <dbReference type="ARBA" id="ARBA00046623"/>
    </source>
</evidence>
<gene>
    <name evidence="7" type="ORF">NYPRO_LOCUS5943</name>
</gene>
<dbReference type="SUPFAM" id="SSF54189">
    <property type="entry name" value="Ribosomal proteins S24e, L23 and L15e"/>
    <property type="match status" value="1"/>
</dbReference>
<evidence type="ECO:0000256" key="4">
    <source>
        <dbReference type="ARBA" id="ARBA00034092"/>
    </source>
</evidence>
<evidence type="ECO:0000256" key="1">
    <source>
        <dbReference type="ARBA" id="ARBA00006857"/>
    </source>
</evidence>
<protein>
    <recommendedName>
        <fullName evidence="6">Ribosomal protein L15</fullName>
    </recommendedName>
</protein>
<dbReference type="SMART" id="SM01384">
    <property type="entry name" value="Ribosomal_L15e"/>
    <property type="match status" value="1"/>
</dbReference>
<comment type="function">
    <text evidence="4">Component of the large ribosomal subunit. The ribosome is a large ribonucleoprotein complex responsible for the synthesis of proteins in the cell.</text>
</comment>
<evidence type="ECO:0000256" key="6">
    <source>
        <dbReference type="RuleBase" id="RU000663"/>
    </source>
</evidence>
<dbReference type="PANTHER" id="PTHR11847:SF4">
    <property type="entry name" value="LARGE RIBOSOMAL SUBUNIT PROTEIN EL15"/>
    <property type="match status" value="1"/>
</dbReference>
<dbReference type="InterPro" id="IPR000439">
    <property type="entry name" value="Ribosomal_eL15"/>
</dbReference>
<dbReference type="GO" id="GO:0022625">
    <property type="term" value="C:cytosolic large ribosomal subunit"/>
    <property type="evidence" value="ECO:0007669"/>
    <property type="project" value="TreeGrafter"/>
</dbReference>
<comment type="caution">
    <text evidence="7">The sequence shown here is derived from an EMBL/GenBank/DDBJ whole genome shotgun (WGS) entry which is preliminary data.</text>
</comment>
<dbReference type="GO" id="GO:0002181">
    <property type="term" value="P:cytoplasmic translation"/>
    <property type="evidence" value="ECO:0007669"/>
    <property type="project" value="TreeGrafter"/>
</dbReference>
<proteinExistence type="inferred from homology"/>
<dbReference type="AlphaFoldDB" id="A0A811Y854"/>
<name>A0A811Y854_NYCPR</name>
<accession>A0A811Y854</accession>
<dbReference type="GO" id="GO:0003723">
    <property type="term" value="F:RNA binding"/>
    <property type="evidence" value="ECO:0007669"/>
    <property type="project" value="TreeGrafter"/>
</dbReference>
<keyword evidence="3 6" id="KW-0687">Ribonucleoprotein</keyword>
<evidence type="ECO:0000313" key="7">
    <source>
        <dbReference type="EMBL" id="CAD7673148.1"/>
    </source>
</evidence>
<comment type="subunit">
    <text evidence="5">Component of the large ribosomal subunit. Interacts with IFIT1 (via TPR repeats 1-4).</text>
</comment>
<dbReference type="Pfam" id="PF00827">
    <property type="entry name" value="Ribosomal_L15e"/>
    <property type="match status" value="1"/>
</dbReference>
<keyword evidence="8" id="KW-1185">Reference proteome</keyword>
<keyword evidence="2 6" id="KW-0689">Ribosomal protein</keyword>
<sequence length="161" mass="18284">MGAYTYSQELWRKKQSHVMYFLLRVGCLALLPTFRTPLDWGIQPSIYQIHVRCGPHESPVPKAATYSKSTPHGVKRLNGLTKIPCANSEVILSIHSIKSSEEILTQWITKPIHKHREMQGLTPAGHKNHGLGRAHRFHHTISGSHCAAYRRRNSPQLRHDG</sequence>